<protein>
    <recommendedName>
        <fullName evidence="8">T9SS C-terminal target domain-containing protein</fullName>
    </recommendedName>
</protein>
<dbReference type="InterPro" id="IPR026444">
    <property type="entry name" value="Secre_tail"/>
</dbReference>
<evidence type="ECO:0000256" key="2">
    <source>
        <dbReference type="SAM" id="MobiDB-lite"/>
    </source>
</evidence>
<accession>A0ABQ1U540</accession>
<feature type="domain" description="SbsA Ig-like" evidence="4">
    <location>
        <begin position="550"/>
        <end position="652"/>
    </location>
</feature>
<dbReference type="Gene3D" id="2.130.10.130">
    <property type="entry name" value="Integrin alpha, N-terminal"/>
    <property type="match status" value="8"/>
</dbReference>
<dbReference type="Pfam" id="PF01833">
    <property type="entry name" value="TIG"/>
    <property type="match status" value="1"/>
</dbReference>
<organism evidence="6 7">
    <name type="scientific">Hymenobacter cavernae</name>
    <dbReference type="NCBI Taxonomy" id="2044852"/>
    <lineage>
        <taxon>Bacteria</taxon>
        <taxon>Pseudomonadati</taxon>
        <taxon>Bacteroidota</taxon>
        <taxon>Cytophagia</taxon>
        <taxon>Cytophagales</taxon>
        <taxon>Hymenobacteraceae</taxon>
        <taxon>Hymenobacter</taxon>
    </lineage>
</organism>
<gene>
    <name evidence="6" type="ORF">GCM10011383_22760</name>
</gene>
<dbReference type="Gene3D" id="2.30.30.100">
    <property type="match status" value="1"/>
</dbReference>
<dbReference type="InterPro" id="IPR032812">
    <property type="entry name" value="SbsA_Ig"/>
</dbReference>
<dbReference type="PANTHER" id="PTHR46580">
    <property type="entry name" value="SENSOR KINASE-RELATED"/>
    <property type="match status" value="1"/>
</dbReference>
<feature type="domain" description="SbsA Ig-like" evidence="4">
    <location>
        <begin position="1469"/>
        <end position="1567"/>
    </location>
</feature>
<feature type="domain" description="SbsA Ig-like" evidence="4">
    <location>
        <begin position="11"/>
        <end position="112"/>
    </location>
</feature>
<evidence type="ECO:0000259" key="3">
    <source>
        <dbReference type="Pfam" id="PF01833"/>
    </source>
</evidence>
<reference evidence="7" key="1">
    <citation type="journal article" date="2019" name="Int. J. Syst. Evol. Microbiol.">
        <title>The Global Catalogue of Microorganisms (GCM) 10K type strain sequencing project: providing services to taxonomists for standard genome sequencing and annotation.</title>
        <authorList>
            <consortium name="The Broad Institute Genomics Platform"/>
            <consortium name="The Broad Institute Genome Sequencing Center for Infectious Disease"/>
            <person name="Wu L."/>
            <person name="Ma J."/>
        </authorList>
    </citation>
    <scope>NUCLEOTIDE SEQUENCE [LARGE SCALE GENOMIC DNA]</scope>
    <source>
        <strain evidence="7">CGMCC 1.15197</strain>
    </source>
</reference>
<dbReference type="InterPro" id="IPR028994">
    <property type="entry name" value="Integrin_alpha_N"/>
</dbReference>
<feature type="region of interest" description="Disordered" evidence="2">
    <location>
        <begin position="1"/>
        <end position="28"/>
    </location>
</feature>
<evidence type="ECO:0000313" key="7">
    <source>
        <dbReference type="Proteomes" id="UP000632273"/>
    </source>
</evidence>
<name>A0ABQ1U540_9BACT</name>
<dbReference type="Pfam" id="PF01839">
    <property type="entry name" value="FG-GAP"/>
    <property type="match status" value="1"/>
</dbReference>
<dbReference type="EMBL" id="BMHT01000004">
    <property type="protein sequence ID" value="GGF11005.1"/>
    <property type="molecule type" value="Genomic_DNA"/>
</dbReference>
<proteinExistence type="predicted"/>
<evidence type="ECO:0000259" key="4">
    <source>
        <dbReference type="Pfam" id="PF13205"/>
    </source>
</evidence>
<evidence type="ECO:0000313" key="6">
    <source>
        <dbReference type="EMBL" id="GGF11005.1"/>
    </source>
</evidence>
<dbReference type="InterPro" id="IPR013517">
    <property type="entry name" value="FG-GAP"/>
</dbReference>
<dbReference type="Proteomes" id="UP000632273">
    <property type="component" value="Unassembled WGS sequence"/>
</dbReference>
<feature type="compositionally biased region" description="Polar residues" evidence="2">
    <location>
        <begin position="1"/>
        <end position="17"/>
    </location>
</feature>
<evidence type="ECO:0000259" key="5">
    <source>
        <dbReference type="Pfam" id="PF18962"/>
    </source>
</evidence>
<evidence type="ECO:0000256" key="1">
    <source>
        <dbReference type="ARBA" id="ARBA00022729"/>
    </source>
</evidence>
<dbReference type="Gene3D" id="2.60.40.10">
    <property type="entry name" value="Immunoglobulins"/>
    <property type="match status" value="1"/>
</dbReference>
<dbReference type="SUPFAM" id="SSF69318">
    <property type="entry name" value="Integrin alpha N-terminal domain"/>
    <property type="match status" value="5"/>
</dbReference>
<dbReference type="InterPro" id="IPR002909">
    <property type="entry name" value="IPT_dom"/>
</dbReference>
<feature type="domain" description="IPT/TIG" evidence="3">
    <location>
        <begin position="473"/>
        <end position="548"/>
    </location>
</feature>
<dbReference type="SUPFAM" id="SSF81296">
    <property type="entry name" value="E set domains"/>
    <property type="match status" value="1"/>
</dbReference>
<sequence>MLLGSSTAQAQAPTITALSPGRNAPAAPRTSNVAATFSQPLSNSAATLGSVKVFSQQAGGQKAGTATVSGNTLSFNPSSDFKAGETVFATITAAAQSSGGISLAKPQVFQFTAATAPAPATFSGQSAAVASSPDDVVTGDLDGDGDLDFITIDYSASSNNVSIRLNNGSGVFAGGPNLSVGSDAYKAALGDVDADGDLDLLISYFRTAGIVSVRLNDGNANFSLKQEVSVGSSALDLALGDVDGDGDLDLLTANYDNQAGVASVRLNDGTGTFGGSSEVSVGFFASDLVVGDIDNDGDLDLLINATSRLPGSNPYQVAVRLNNGTGSLSGTQTLNLPHSADDMVLGDADGDGDLDLVTLGPVTETTGAATVSFNNGAGSFSNGPDVTVGNGSSLALGDMDGDGDLDLLAANANANTVSLRRNNGSGLFSGSQDIPAGGYARTLTTGDLDNDGDLDFLTTSDGVIAVRLNQGAPTITGLSASSGVAGASITIAGTNLAGTTSVTFGGVAATNFVVTSATQLTVTVPAGALSGPVIVTTLVGSSNSVSFTVTQNLAVTSVSPARNARSAPRRGPVTVTLNQPLSNNASTLGSLKVFSQQAGGRKVGATTVSGNTLSFVPTTEFKAGETVQATLTGAAQSTGGGAATPHVFQFTTATSPSTGVFGGGSEVSVGGNPFAVSNSLATGDVDGDGDLDFVAANGLINTVSVRLNNGAGSFSGSQEVAVGNIPLNVALGDLDSDGDLDLLVVNQGTAASNFAGSVSIRLNNGTGSFSGSQEVLVGRAPYDVTLGDVDGDGDLDFVSPNGSSSVSVRLNDGNGTFTSGSEVPVGSFSYTTALTDVDNDGDLDLLAASYSGSILSVRLNNGNGTFTGNQNVSAGGSPNGLAVGDIDGDGDVDLLTTSYLEFRGVDIRLNDGAGNFSGTQRLPLPDGATSLSLSDVDGDGDLDLLALNYRPLQSLSVRLNNGLGSFSGSQQVAFPVSTQGLKVGDLDNDGDLDLLVRSDNSNTVSVRLNGATTLLPTALFPTRNARSAPRNTDVAVTFNQPLLNNPATQGALKVFGQQSGLKAGPAAVSSNTLTLNPNTDFRPGEKVWATLTTGVQSSTSNLPAAQVFQFTAAAAPGSGAFIGGSDAEASNSSRLAIGDLDGDGDLDYVTYSGAVRLNDGTGLYTNGQQISIFGPRNVALADIDSDGDLDALFSINTGLGFVLVRLNNGAATFSGTQQVSVGFEPYGLALGDIDGDGDLDLLTANGSSASVSVRLNNGLGTFSGTGSVAVGTQPTSLVVGDLDNDGDLDLLAGNVGTNTVAVRFNDGLGSFSGSQSVTVGFNPNNLALGDVDGDGDLDFVTSNYNTYVNGQRANGNVSVVLNDGFGSFGESQQVALGGTPLDVTLGDIDGDGDLDLATANGGSTLGATASVRLNNGLGSFSGSQEVSVSLQPGSVVLADTDGDGDLDLLTGGTNNASVRLNQSTSALLAVTAVLPARNAPAAPRTAPVAVTFNQALSTSAANQNAISVFGTQGGGRKAGTTTVAGNTLSFAPTAGFKPGETIYATVTSAVRSTGNQTLLTPQVFQFTAATAPSSATFGGGSEPRVGVNPQATTVGDVDGDGDLDLLTVSYETAGSVSVRLNNGLGSFSAAQEVAVGYNPYYLTLGDMDGDGDLDLLTANAGGPNGIISIVFNNGTGLFTLLSQISVGNNPHTLAVGDIDGDGDLDLLAANYTAGNSTTSSTISVRLNNGRGVFSPAPNVSVDTRPVSLALGDVDNDGDLDLLSAGSNTTTVSLRLNDGRGSFSGTTEISTAYNPEVVTLGDVDNDGDLDLVTAHVVSNVVVVRLNDESGVFSGTVPLVVGLQAPRGLALGDADGDGDLDILVANSGSNTVSVRLNNGAGTFGGNSQVPVGSAPIGLAIGDLDGNGTLDFATCNKGTNTASVRLNAPSAVKVLTSAPASLAAQIELYPNPAHESVRLLLSTELVQQSVQLSVVNTLGQVVLTQPLSARQTVAELNLGHLSKGVYSVCLRTASGLITKRLVIE</sequence>
<dbReference type="PANTHER" id="PTHR46580:SF2">
    <property type="entry name" value="MAM DOMAIN-CONTAINING PROTEIN"/>
    <property type="match status" value="1"/>
</dbReference>
<dbReference type="Gene3D" id="2.60.40.3710">
    <property type="match status" value="1"/>
</dbReference>
<keyword evidence="7" id="KW-1185">Reference proteome</keyword>
<feature type="domain" description="SbsA Ig-like" evidence="4">
    <location>
        <begin position="1018"/>
        <end position="1111"/>
    </location>
</feature>
<dbReference type="CDD" id="cd00102">
    <property type="entry name" value="IPT"/>
    <property type="match status" value="1"/>
</dbReference>
<dbReference type="InterPro" id="IPR014756">
    <property type="entry name" value="Ig_E-set"/>
</dbReference>
<dbReference type="Pfam" id="PF18962">
    <property type="entry name" value="Por_Secre_tail"/>
    <property type="match status" value="1"/>
</dbReference>
<dbReference type="Pfam" id="PF13517">
    <property type="entry name" value="FG-GAP_3"/>
    <property type="match status" value="12"/>
</dbReference>
<comment type="caution">
    <text evidence="6">The sequence shown here is derived from an EMBL/GenBank/DDBJ whole genome shotgun (WGS) entry which is preliminary data.</text>
</comment>
<dbReference type="NCBIfam" id="TIGR04183">
    <property type="entry name" value="Por_Secre_tail"/>
    <property type="match status" value="1"/>
</dbReference>
<dbReference type="Pfam" id="PF13205">
    <property type="entry name" value="Big_5"/>
    <property type="match status" value="4"/>
</dbReference>
<evidence type="ECO:0008006" key="8">
    <source>
        <dbReference type="Google" id="ProtNLM"/>
    </source>
</evidence>
<feature type="domain" description="Secretion system C-terminal sorting" evidence="5">
    <location>
        <begin position="1945"/>
        <end position="2020"/>
    </location>
</feature>
<keyword evidence="1" id="KW-0732">Signal</keyword>
<dbReference type="InterPro" id="IPR013783">
    <property type="entry name" value="Ig-like_fold"/>
</dbReference>